<dbReference type="EMBL" id="MKKU01000786">
    <property type="protein sequence ID" value="RNF02154.1"/>
    <property type="molecule type" value="Genomic_DNA"/>
</dbReference>
<dbReference type="AlphaFoldDB" id="A0A422N9J5"/>
<gene>
    <name evidence="4" type="ORF">Tco025E_08490</name>
</gene>
<evidence type="ECO:0000256" key="3">
    <source>
        <dbReference type="SAM" id="Phobius"/>
    </source>
</evidence>
<dbReference type="GeneID" id="40322101"/>
<dbReference type="OrthoDB" id="2126698at2759"/>
<comment type="caution">
    <text evidence="4">The sequence shown here is derived from an EMBL/GenBank/DDBJ whole genome shotgun (WGS) entry which is preliminary data.</text>
</comment>
<evidence type="ECO:0000313" key="4">
    <source>
        <dbReference type="EMBL" id="RNF02154.1"/>
    </source>
</evidence>
<evidence type="ECO:0000256" key="1">
    <source>
        <dbReference type="ARBA" id="ARBA00010199"/>
    </source>
</evidence>
<reference evidence="4 5" key="1">
    <citation type="journal article" date="2018" name="BMC Genomics">
        <title>Genomic comparison of Trypanosoma conorhini and Trypanosoma rangeli to Trypanosoma cruzi strains of high and low virulence.</title>
        <authorList>
            <person name="Bradwell K.R."/>
            <person name="Koparde V.N."/>
            <person name="Matveyev A.V."/>
            <person name="Serrano M.G."/>
            <person name="Alves J.M."/>
            <person name="Parikh H."/>
            <person name="Huang B."/>
            <person name="Lee V."/>
            <person name="Espinosa-Alvarez O."/>
            <person name="Ortiz P.A."/>
            <person name="Costa-Martins A.G."/>
            <person name="Teixeira M.M."/>
            <person name="Buck G.A."/>
        </authorList>
    </citation>
    <scope>NUCLEOTIDE SEQUENCE [LARGE SCALE GENOMIC DNA]</scope>
    <source>
        <strain evidence="4 5">025E</strain>
    </source>
</reference>
<dbReference type="GO" id="GO:0042910">
    <property type="term" value="F:xenobiotic transmembrane transporter activity"/>
    <property type="evidence" value="ECO:0007669"/>
    <property type="project" value="InterPro"/>
</dbReference>
<keyword evidence="3" id="KW-0812">Transmembrane</keyword>
<keyword evidence="5" id="KW-1185">Reference proteome</keyword>
<dbReference type="PANTHER" id="PTHR43298:SF2">
    <property type="entry name" value="FMN_FAD EXPORTER YEEO-RELATED"/>
    <property type="match status" value="1"/>
</dbReference>
<keyword evidence="3" id="KW-1133">Transmembrane helix</keyword>
<feature type="transmembrane region" description="Helical" evidence="3">
    <location>
        <begin position="137"/>
        <end position="159"/>
    </location>
</feature>
<protein>
    <submittedName>
        <fullName evidence="4">Multidrug resistance protein, MATE family</fullName>
    </submittedName>
</protein>
<dbReference type="InterPro" id="IPR050222">
    <property type="entry name" value="MATE_MdtK"/>
</dbReference>
<keyword evidence="2" id="KW-0813">Transport</keyword>
<name>A0A422N9J5_9TRYP</name>
<feature type="transmembrane region" description="Helical" evidence="3">
    <location>
        <begin position="29"/>
        <end position="51"/>
    </location>
</feature>
<proteinExistence type="inferred from homology"/>
<evidence type="ECO:0000256" key="2">
    <source>
        <dbReference type="ARBA" id="ARBA00022448"/>
    </source>
</evidence>
<feature type="transmembrane region" description="Helical" evidence="3">
    <location>
        <begin position="165"/>
        <end position="185"/>
    </location>
</feature>
<dbReference type="GO" id="GO:0015297">
    <property type="term" value="F:antiporter activity"/>
    <property type="evidence" value="ECO:0007669"/>
    <property type="project" value="InterPro"/>
</dbReference>
<evidence type="ECO:0000313" key="5">
    <source>
        <dbReference type="Proteomes" id="UP000284403"/>
    </source>
</evidence>
<dbReference type="Pfam" id="PF01554">
    <property type="entry name" value="MatE"/>
    <property type="match status" value="1"/>
</dbReference>
<dbReference type="PANTHER" id="PTHR43298">
    <property type="entry name" value="MULTIDRUG RESISTANCE PROTEIN NORM-RELATED"/>
    <property type="match status" value="1"/>
</dbReference>
<dbReference type="RefSeq" id="XP_029224598.1">
    <property type="nucleotide sequence ID" value="XM_029375337.1"/>
</dbReference>
<accession>A0A422N9J5</accession>
<feature type="transmembrane region" description="Helical" evidence="3">
    <location>
        <begin position="72"/>
        <end position="99"/>
    </location>
</feature>
<sequence>MTALVVGFVVTPLAQYFFAEGGVHGAMPGMVIVAWVQLAVLVALVVLLQSTRQTLGKLRIREALQRDGLKEYIGLAIPSSLFVAAKASAFDVAMLLLATLGTSEVAAYSAILSSLFTFVSISGGTSTAASARIGSSLGAALPFCAWGYVVAAAAFALTISSLNGIIIFVFFDNILGLFVVAETSLEVSHTVRWIVPLTHIVDGTQYVFQGVFGGMGHKKKVRIF</sequence>
<comment type="similarity">
    <text evidence="1">Belongs to the multi antimicrobial extrusion (MATE) (TC 2.A.66.1) family.</text>
</comment>
<organism evidence="4 5">
    <name type="scientific">Trypanosoma conorhini</name>
    <dbReference type="NCBI Taxonomy" id="83891"/>
    <lineage>
        <taxon>Eukaryota</taxon>
        <taxon>Discoba</taxon>
        <taxon>Euglenozoa</taxon>
        <taxon>Kinetoplastea</taxon>
        <taxon>Metakinetoplastina</taxon>
        <taxon>Trypanosomatida</taxon>
        <taxon>Trypanosomatidae</taxon>
        <taxon>Trypanosoma</taxon>
    </lineage>
</organism>
<dbReference type="GO" id="GO:0005886">
    <property type="term" value="C:plasma membrane"/>
    <property type="evidence" value="ECO:0007669"/>
    <property type="project" value="TreeGrafter"/>
</dbReference>
<feature type="transmembrane region" description="Helical" evidence="3">
    <location>
        <begin position="105"/>
        <end position="125"/>
    </location>
</feature>
<dbReference type="Proteomes" id="UP000284403">
    <property type="component" value="Unassembled WGS sequence"/>
</dbReference>
<dbReference type="InterPro" id="IPR002528">
    <property type="entry name" value="MATE_fam"/>
</dbReference>
<keyword evidence="3" id="KW-0472">Membrane</keyword>